<sequence>MRLRALFAVLLCAWLLNACDRMPTPTPIPPRATVVAFGDSVTFGTGAASGEDWPGRLAELSGWTVVNAGVPGDTAEHARDRIEAVLTQYQPALVVIEIGGNDFLRRRPQAAVKDDIRRIVQSVRQSGAQAVLVAVPQVSLLGILSGAKNDAPIYRELALEDGVPLVEKVFSEILSRPELCADNIHPNAEGYQQMAATIYAFLYQTPKGTD</sequence>
<dbReference type="Pfam" id="PF13472">
    <property type="entry name" value="Lipase_GDSL_2"/>
    <property type="match status" value="1"/>
</dbReference>
<keyword evidence="4" id="KW-1185">Reference proteome</keyword>
<dbReference type="RefSeq" id="WP_100920369.1">
    <property type="nucleotide sequence ID" value="NZ_CP020370.1"/>
</dbReference>
<feature type="signal peptide" evidence="1">
    <location>
        <begin position="1"/>
        <end position="18"/>
    </location>
</feature>
<dbReference type="EMBL" id="CP020370">
    <property type="protein sequence ID" value="AUB82649.1"/>
    <property type="molecule type" value="Genomic_DNA"/>
</dbReference>
<evidence type="ECO:0000256" key="1">
    <source>
        <dbReference type="SAM" id="SignalP"/>
    </source>
</evidence>
<dbReference type="SUPFAM" id="SSF52266">
    <property type="entry name" value="SGNH hydrolase"/>
    <property type="match status" value="1"/>
</dbReference>
<dbReference type="InterPro" id="IPR051532">
    <property type="entry name" value="Ester_Hydrolysis_Enzymes"/>
</dbReference>
<dbReference type="GO" id="GO:0004622">
    <property type="term" value="F:phosphatidylcholine lysophospholipase activity"/>
    <property type="evidence" value="ECO:0007669"/>
    <property type="project" value="TreeGrafter"/>
</dbReference>
<reference evidence="3 4" key="1">
    <citation type="submission" date="2017-03" db="EMBL/GenBank/DDBJ databases">
        <title>Complete genome sequence of Candidatus 'Thiodictyon syntrophicum' sp. nov. strain Cad16T, a photolithoautotroph purple sulfur bacterium isolated from an alpine meromictic lake.</title>
        <authorList>
            <person name="Luedin S.M."/>
            <person name="Pothier J.F."/>
            <person name="Danza F."/>
            <person name="Storelli N."/>
            <person name="Wittwer M."/>
            <person name="Tonolla M."/>
        </authorList>
    </citation>
    <scope>NUCLEOTIDE SEQUENCE [LARGE SCALE GENOMIC DNA]</scope>
    <source>
        <strain evidence="3 4">Cad16T</strain>
    </source>
</reference>
<protein>
    <submittedName>
        <fullName evidence="3">Arylesterase</fullName>
    </submittedName>
</protein>
<dbReference type="Gene3D" id="3.40.50.1110">
    <property type="entry name" value="SGNH hydrolase"/>
    <property type="match status" value="1"/>
</dbReference>
<dbReference type="KEGG" id="tsy:THSYN_18005"/>
<gene>
    <name evidence="3" type="ORF">THSYN_18005</name>
</gene>
<dbReference type="PANTHER" id="PTHR30383">
    <property type="entry name" value="THIOESTERASE 1/PROTEASE 1/LYSOPHOSPHOLIPASE L1"/>
    <property type="match status" value="1"/>
</dbReference>
<feature type="chain" id="PRO_5014836747" evidence="1">
    <location>
        <begin position="19"/>
        <end position="210"/>
    </location>
</feature>
<evidence type="ECO:0000259" key="2">
    <source>
        <dbReference type="Pfam" id="PF13472"/>
    </source>
</evidence>
<name>A0A2K8UB56_9GAMM</name>
<dbReference type="Proteomes" id="UP000232638">
    <property type="component" value="Chromosome"/>
</dbReference>
<organism evidence="3 4">
    <name type="scientific">Candidatus Thiodictyon syntrophicum</name>
    <dbReference type="NCBI Taxonomy" id="1166950"/>
    <lineage>
        <taxon>Bacteria</taxon>
        <taxon>Pseudomonadati</taxon>
        <taxon>Pseudomonadota</taxon>
        <taxon>Gammaproteobacteria</taxon>
        <taxon>Chromatiales</taxon>
        <taxon>Chromatiaceae</taxon>
        <taxon>Thiodictyon</taxon>
    </lineage>
</organism>
<dbReference type="PANTHER" id="PTHR30383:SF24">
    <property type="entry name" value="THIOESTERASE 1_PROTEASE 1_LYSOPHOSPHOLIPASE L1"/>
    <property type="match status" value="1"/>
</dbReference>
<dbReference type="OrthoDB" id="9786188at2"/>
<dbReference type="AlphaFoldDB" id="A0A2K8UB56"/>
<evidence type="ECO:0000313" key="3">
    <source>
        <dbReference type="EMBL" id="AUB82649.1"/>
    </source>
</evidence>
<keyword evidence="1" id="KW-0732">Signal</keyword>
<dbReference type="InterPro" id="IPR036514">
    <property type="entry name" value="SGNH_hydro_sf"/>
</dbReference>
<proteinExistence type="predicted"/>
<evidence type="ECO:0000313" key="4">
    <source>
        <dbReference type="Proteomes" id="UP000232638"/>
    </source>
</evidence>
<dbReference type="InterPro" id="IPR013830">
    <property type="entry name" value="SGNH_hydro"/>
</dbReference>
<accession>A0A2K8UB56</accession>
<feature type="domain" description="SGNH hydrolase-type esterase" evidence="2">
    <location>
        <begin position="36"/>
        <end position="192"/>
    </location>
</feature>